<keyword evidence="3" id="KW-1185">Reference proteome</keyword>
<evidence type="ECO:0000256" key="1">
    <source>
        <dbReference type="SAM" id="MobiDB-lite"/>
    </source>
</evidence>
<evidence type="ECO:0000313" key="2">
    <source>
        <dbReference type="EMBL" id="KAJ7035395.1"/>
    </source>
</evidence>
<sequence length="456" mass="51185">MLSPRRVVARGLASNVVRYTSHLTSIPSTLSSSLHGYSMVDSEPPKKRPGPPQHLISTLNQTLIRPGDYLDLSNRRLSKAAFPENCTGFLYYHRDSRAAFLEGSIRFRRTSDAQPSSFPTGEDLLLPSGTPWQIILPQVARYSNGRFCDQLLRENLATTAQLDRCCSLFGTRHISPSLIIFRLQQEFPVNFDNGIRLTLVVGETLLSITTLAFRATVHRVQCFPFTGSAIVRFEPSVDDGRRILRMRIVKIVAPVVCTLPEYKEGRISEPKEGQFLTVAHRGGTPAPWQLDLGGKSKFATAMRALWNYSISCGYSLQSEPTMSYWVTNPKFYLSQTRFASGVRNLRALAVRRLCRLGDVEIDPRMQEEGVKFDGHDVAGWNHRCPWCPCVFPLCHCAKLQQEQGPLNEAVVFRSTAVRFPWIDVAIRVTRSELQRYGKEAGTLQCGRFSPCGVAIS</sequence>
<gene>
    <name evidence="2" type="ORF">C8F04DRAFT_1344255</name>
</gene>
<accession>A0AAD6SYX4</accession>
<reference evidence="2" key="1">
    <citation type="submission" date="2023-03" db="EMBL/GenBank/DDBJ databases">
        <title>Massive genome expansion in bonnet fungi (Mycena s.s.) driven by repeated elements and novel gene families across ecological guilds.</title>
        <authorList>
            <consortium name="Lawrence Berkeley National Laboratory"/>
            <person name="Harder C.B."/>
            <person name="Miyauchi S."/>
            <person name="Viragh M."/>
            <person name="Kuo A."/>
            <person name="Thoen E."/>
            <person name="Andreopoulos B."/>
            <person name="Lu D."/>
            <person name="Skrede I."/>
            <person name="Drula E."/>
            <person name="Henrissat B."/>
            <person name="Morin E."/>
            <person name="Kohler A."/>
            <person name="Barry K."/>
            <person name="LaButti K."/>
            <person name="Morin E."/>
            <person name="Salamov A."/>
            <person name="Lipzen A."/>
            <person name="Mereny Z."/>
            <person name="Hegedus B."/>
            <person name="Baldrian P."/>
            <person name="Stursova M."/>
            <person name="Weitz H."/>
            <person name="Taylor A."/>
            <person name="Grigoriev I.V."/>
            <person name="Nagy L.G."/>
            <person name="Martin F."/>
            <person name="Kauserud H."/>
        </authorList>
    </citation>
    <scope>NUCLEOTIDE SEQUENCE</scope>
    <source>
        <strain evidence="2">CBHHK200</strain>
    </source>
</reference>
<comment type="caution">
    <text evidence="2">The sequence shown here is derived from an EMBL/GenBank/DDBJ whole genome shotgun (WGS) entry which is preliminary data.</text>
</comment>
<name>A0AAD6SYX4_9AGAR</name>
<dbReference type="EMBL" id="JARJCM010000050">
    <property type="protein sequence ID" value="KAJ7035395.1"/>
    <property type="molecule type" value="Genomic_DNA"/>
</dbReference>
<dbReference type="Proteomes" id="UP001218188">
    <property type="component" value="Unassembled WGS sequence"/>
</dbReference>
<evidence type="ECO:0000313" key="3">
    <source>
        <dbReference type="Proteomes" id="UP001218188"/>
    </source>
</evidence>
<dbReference type="AlphaFoldDB" id="A0AAD6SYX4"/>
<organism evidence="2 3">
    <name type="scientific">Mycena alexandri</name>
    <dbReference type="NCBI Taxonomy" id="1745969"/>
    <lineage>
        <taxon>Eukaryota</taxon>
        <taxon>Fungi</taxon>
        <taxon>Dikarya</taxon>
        <taxon>Basidiomycota</taxon>
        <taxon>Agaricomycotina</taxon>
        <taxon>Agaricomycetes</taxon>
        <taxon>Agaricomycetidae</taxon>
        <taxon>Agaricales</taxon>
        <taxon>Marasmiineae</taxon>
        <taxon>Mycenaceae</taxon>
        <taxon>Mycena</taxon>
    </lineage>
</organism>
<proteinExistence type="predicted"/>
<protein>
    <submittedName>
        <fullName evidence="2">Uncharacterized protein</fullName>
    </submittedName>
</protein>
<feature type="region of interest" description="Disordered" evidence="1">
    <location>
        <begin position="31"/>
        <end position="52"/>
    </location>
</feature>